<dbReference type="Pfam" id="PF01282">
    <property type="entry name" value="Ribosomal_S24e"/>
    <property type="match status" value="1"/>
</dbReference>
<dbReference type="Gene3D" id="3.30.70.330">
    <property type="match status" value="1"/>
</dbReference>
<evidence type="ECO:0000256" key="2">
    <source>
        <dbReference type="ARBA" id="ARBA00022980"/>
    </source>
</evidence>
<keyword evidence="2 4" id="KW-0689">Ribosomal protein</keyword>
<comment type="caution">
    <text evidence="6">The sequence shown here is derived from an EMBL/GenBank/DDBJ whole genome shotgun (WGS) entry which is preliminary data.</text>
</comment>
<comment type="similarity">
    <text evidence="1 4">Belongs to the eukaryotic ribosomal protein eS24 family.</text>
</comment>
<dbReference type="AlphaFoldDB" id="A0A117MBX0"/>
<dbReference type="SUPFAM" id="SSF54189">
    <property type="entry name" value="Ribosomal proteins S24e, L23 and L15e"/>
    <property type="match status" value="1"/>
</dbReference>
<dbReference type="InterPro" id="IPR012677">
    <property type="entry name" value="Nucleotide-bd_a/b_plait_sf"/>
</dbReference>
<dbReference type="Proteomes" id="UP000057043">
    <property type="component" value="Unassembled WGS sequence"/>
</dbReference>
<evidence type="ECO:0000313" key="7">
    <source>
        <dbReference type="Proteomes" id="UP000053961"/>
    </source>
</evidence>
<dbReference type="GO" id="GO:0005840">
    <property type="term" value="C:ribosome"/>
    <property type="evidence" value="ECO:0007669"/>
    <property type="project" value="UniProtKB-KW"/>
</dbReference>
<dbReference type="EMBL" id="LGHB01000034">
    <property type="protein sequence ID" value="KUK95497.1"/>
    <property type="molecule type" value="Genomic_DNA"/>
</dbReference>
<evidence type="ECO:0000256" key="3">
    <source>
        <dbReference type="ARBA" id="ARBA00023274"/>
    </source>
</evidence>
<evidence type="ECO:0000256" key="4">
    <source>
        <dbReference type="HAMAP-Rule" id="MF_00545"/>
    </source>
</evidence>
<name>A0A117MBX0_9EURY</name>
<accession>A0A117MBX0</accession>
<organism evidence="6 7">
    <name type="scientific">Methanothrix harundinacea</name>
    <dbReference type="NCBI Taxonomy" id="301375"/>
    <lineage>
        <taxon>Archaea</taxon>
        <taxon>Methanobacteriati</taxon>
        <taxon>Methanobacteriota</taxon>
        <taxon>Stenosarchaea group</taxon>
        <taxon>Methanomicrobia</taxon>
        <taxon>Methanotrichales</taxon>
        <taxon>Methanotrichaceae</taxon>
        <taxon>Methanothrix</taxon>
    </lineage>
</organism>
<reference evidence="6" key="1">
    <citation type="journal article" date="2015" name="MBio">
        <title>Genome-resolved metagenomic analysis reveals roles for candidate phyla and other microbial community members in biogeochemical transformations in oil reservoirs.</title>
        <authorList>
            <person name="Hu P."/>
            <person name="Tom L."/>
            <person name="Singh A."/>
            <person name="Thomas B.C."/>
            <person name="Baker B.J."/>
            <person name="Piceno Y.M."/>
            <person name="Andersen G.L."/>
            <person name="Banfield J.F."/>
        </authorList>
    </citation>
    <scope>NUCLEOTIDE SEQUENCE [LARGE SCALE GENOMIC DNA]</scope>
    <source>
        <strain evidence="6">56_747</strain>
    </source>
</reference>
<dbReference type="GO" id="GO:0003735">
    <property type="term" value="F:structural constituent of ribosome"/>
    <property type="evidence" value="ECO:0007669"/>
    <property type="project" value="InterPro"/>
</dbReference>
<gene>
    <name evidence="4" type="primary">rps24e</name>
    <name evidence="5" type="ORF">XD72_1840</name>
    <name evidence="6" type="ORF">XE07_1807</name>
</gene>
<evidence type="ECO:0000256" key="1">
    <source>
        <dbReference type="ARBA" id="ARBA00009680"/>
    </source>
</evidence>
<dbReference type="Proteomes" id="UP000053961">
    <property type="component" value="Unassembled WGS sequence"/>
</dbReference>
<dbReference type="PROSITE" id="PS00529">
    <property type="entry name" value="RIBOSOMAL_S24E"/>
    <property type="match status" value="1"/>
</dbReference>
<dbReference type="PATRIC" id="fig|301375.6.peg.1239"/>
<dbReference type="GO" id="GO:0006412">
    <property type="term" value="P:translation"/>
    <property type="evidence" value="ECO:0007669"/>
    <property type="project" value="UniProtKB-UniRule"/>
</dbReference>
<evidence type="ECO:0000313" key="8">
    <source>
        <dbReference type="Proteomes" id="UP000057043"/>
    </source>
</evidence>
<dbReference type="InterPro" id="IPR018098">
    <property type="entry name" value="Ribosomal_eS24_CS"/>
</dbReference>
<dbReference type="HAMAP" id="MF_00545">
    <property type="entry name" value="Ribosomal_eS24"/>
    <property type="match status" value="1"/>
</dbReference>
<dbReference type="InterPro" id="IPR001976">
    <property type="entry name" value="Ribosomal_eS24"/>
</dbReference>
<proteinExistence type="inferred from homology"/>
<protein>
    <recommendedName>
        <fullName evidence="4">Small ribosomal subunit protein eS24</fullName>
    </recommendedName>
</protein>
<dbReference type="InterPro" id="IPR012678">
    <property type="entry name" value="Ribosomal_uL23/eL15/eS24_sf"/>
</dbReference>
<dbReference type="EMBL" id="LGFT01000048">
    <property type="protein sequence ID" value="KUK43770.1"/>
    <property type="molecule type" value="Genomic_DNA"/>
</dbReference>
<sequence length="101" mass="11418">MEIKVIEEKDNPILNRREIKFVVEHDGPTPSRKNVVEKIAATMNSKVGLVMVDSLKSEFGKRETLGYAKIYETEERAKEVERAYVIARNVPTLPAEAEESG</sequence>
<dbReference type="GO" id="GO:1990904">
    <property type="term" value="C:ribonucleoprotein complex"/>
    <property type="evidence" value="ECO:0007669"/>
    <property type="project" value="UniProtKB-KW"/>
</dbReference>
<evidence type="ECO:0000313" key="6">
    <source>
        <dbReference type="EMBL" id="KUK95497.1"/>
    </source>
</evidence>
<evidence type="ECO:0000313" key="5">
    <source>
        <dbReference type="EMBL" id="KUK43770.1"/>
    </source>
</evidence>
<reference evidence="7 8" key="2">
    <citation type="journal article" date="2015" name="MBio">
        <title>Genome-Resolved Metagenomic Analysis Reveals Roles for Candidate Phyla and Other Microbial Community Members in Biogeochemical Transformations in Oil Reservoirs.</title>
        <authorList>
            <person name="Hu P."/>
            <person name="Tom L."/>
            <person name="Singh A."/>
            <person name="Thomas B.C."/>
            <person name="Baker B.J."/>
            <person name="Piceno Y.M."/>
            <person name="Andersen G.L."/>
            <person name="Banfield J.F."/>
        </authorList>
    </citation>
    <scope>NUCLEOTIDE SEQUENCE [LARGE SCALE GENOMIC DNA]</scope>
    <source>
        <strain evidence="5">57_489</strain>
    </source>
</reference>
<keyword evidence="3 4" id="KW-0687">Ribonucleoprotein</keyword>